<feature type="transmembrane region" description="Helical" evidence="1">
    <location>
        <begin position="90"/>
        <end position="112"/>
    </location>
</feature>
<evidence type="ECO:0000313" key="3">
    <source>
        <dbReference type="Proteomes" id="UP000437131"/>
    </source>
</evidence>
<proteinExistence type="predicted"/>
<dbReference type="Pfam" id="PF05145">
    <property type="entry name" value="AbrB"/>
    <property type="match status" value="1"/>
</dbReference>
<feature type="transmembrane region" description="Helical" evidence="1">
    <location>
        <begin position="273"/>
        <end position="297"/>
    </location>
</feature>
<dbReference type="PANTHER" id="PTHR38457:SF1">
    <property type="entry name" value="REGULATOR ABRB-RELATED"/>
    <property type="match status" value="1"/>
</dbReference>
<dbReference type="RefSeq" id="WP_015218160.1">
    <property type="nucleotide sequence ID" value="NZ_WMIA01000001.1"/>
</dbReference>
<feature type="transmembrane region" description="Helical" evidence="1">
    <location>
        <begin position="12"/>
        <end position="28"/>
    </location>
</feature>
<sequence>MSSAILDYKNIIRIIGLIILAIAFSWFGEILNLPIPYLLIPLFLGVIVVVVEKKPQPLPKLFSVIGQAIIAIVTASRFSLETFTQAQNFFFPLLLCILITATLSLINGYVIYKWANIDLATSFLGCIPGAGPSLVAMSEDMGADAIAVAVLQYLRILMVSVIIPIIASFYTNQTPISPIIVTTNQRLLPSLPLIVNIILISIFVFISIKIGEKIQLPSNLFLAPFFCGLLIFSFSPYEIDIPSYIFRGGLLLLGLSIGVKFEVETIQKLLKAVLIEVGLVLLLIFTCFLAGYGFHLMTKIDTLTALLGSTPGGLTAMMATVIELGGDSALVLTMQMMRMLLILTLSPFFAASLMKKSSETTQN</sequence>
<accession>A0A844GU98</accession>
<feature type="transmembrane region" description="Helical" evidence="1">
    <location>
        <begin position="58"/>
        <end position="78"/>
    </location>
</feature>
<dbReference type="Proteomes" id="UP000437131">
    <property type="component" value="Unassembled WGS sequence"/>
</dbReference>
<dbReference type="PANTHER" id="PTHR38457">
    <property type="entry name" value="REGULATOR ABRB-RELATED"/>
    <property type="match status" value="1"/>
</dbReference>
<protein>
    <submittedName>
        <fullName evidence="2">AbrB family transcriptional regulator</fullName>
    </submittedName>
</protein>
<dbReference type="EMBL" id="WMIA01000001">
    <property type="protein sequence ID" value="MTF37646.1"/>
    <property type="molecule type" value="Genomic_DNA"/>
</dbReference>
<dbReference type="GO" id="GO:0016020">
    <property type="term" value="C:membrane"/>
    <property type="evidence" value="ECO:0007669"/>
    <property type="project" value="InterPro"/>
</dbReference>
<dbReference type="GO" id="GO:0010468">
    <property type="term" value="P:regulation of gene expression"/>
    <property type="evidence" value="ECO:0007669"/>
    <property type="project" value="InterPro"/>
</dbReference>
<comment type="caution">
    <text evidence="2">The sequence shown here is derived from an EMBL/GenBank/DDBJ whole genome shotgun (WGS) entry which is preliminary data.</text>
</comment>
<feature type="transmembrane region" description="Helical" evidence="1">
    <location>
        <begin position="34"/>
        <end position="51"/>
    </location>
</feature>
<organism evidence="2 3">
    <name type="scientific">Cyanobacterium aponinum 0216</name>
    <dbReference type="NCBI Taxonomy" id="2676140"/>
    <lineage>
        <taxon>Bacteria</taxon>
        <taxon>Bacillati</taxon>
        <taxon>Cyanobacteriota</taxon>
        <taxon>Cyanophyceae</taxon>
        <taxon>Oscillatoriophycideae</taxon>
        <taxon>Chroococcales</taxon>
        <taxon>Geminocystaceae</taxon>
        <taxon>Cyanobacterium</taxon>
    </lineage>
</organism>
<evidence type="ECO:0000256" key="1">
    <source>
        <dbReference type="SAM" id="Phobius"/>
    </source>
</evidence>
<keyword evidence="1" id="KW-1133">Transmembrane helix</keyword>
<dbReference type="NCBIfam" id="TIGR03082">
    <property type="entry name" value="Gneg_AbrB_dup"/>
    <property type="match status" value="2"/>
</dbReference>
<dbReference type="InterPro" id="IPR007820">
    <property type="entry name" value="AbrB_fam"/>
</dbReference>
<reference evidence="2 3" key="1">
    <citation type="submission" date="2019-11" db="EMBL/GenBank/DDBJ databases">
        <title>Isolation of a new High Light Tolerant Cyanobacteria.</title>
        <authorList>
            <person name="Dobson Z."/>
            <person name="Vaughn N."/>
            <person name="Vaughn M."/>
            <person name="Fromme P."/>
            <person name="Mazor Y."/>
        </authorList>
    </citation>
    <scope>NUCLEOTIDE SEQUENCE [LARGE SCALE GENOMIC DNA]</scope>
    <source>
        <strain evidence="2 3">0216</strain>
    </source>
</reference>
<dbReference type="PIRSF" id="PIRSF038991">
    <property type="entry name" value="Protein_AbrB"/>
    <property type="match status" value="1"/>
</dbReference>
<keyword evidence="1" id="KW-0812">Transmembrane</keyword>
<feature type="transmembrane region" description="Helical" evidence="1">
    <location>
        <begin position="243"/>
        <end position="261"/>
    </location>
</feature>
<keyword evidence="1" id="KW-0472">Membrane</keyword>
<evidence type="ECO:0000313" key="2">
    <source>
        <dbReference type="EMBL" id="MTF37646.1"/>
    </source>
</evidence>
<dbReference type="AlphaFoldDB" id="A0A844GU98"/>
<feature type="transmembrane region" description="Helical" evidence="1">
    <location>
        <begin position="303"/>
        <end position="324"/>
    </location>
</feature>
<feature type="transmembrane region" description="Helical" evidence="1">
    <location>
        <begin position="220"/>
        <end position="237"/>
    </location>
</feature>
<dbReference type="InterPro" id="IPR017516">
    <property type="entry name" value="AbrB_dup"/>
</dbReference>
<feature type="transmembrane region" description="Helical" evidence="1">
    <location>
        <begin position="146"/>
        <end position="170"/>
    </location>
</feature>
<feature type="transmembrane region" description="Helical" evidence="1">
    <location>
        <begin position="336"/>
        <end position="354"/>
    </location>
</feature>
<gene>
    <name evidence="2" type="ORF">GGC33_01695</name>
</gene>
<feature type="transmembrane region" description="Helical" evidence="1">
    <location>
        <begin position="190"/>
        <end position="208"/>
    </location>
</feature>
<name>A0A844GU98_9CHRO</name>